<name>K1Q029_MAGGI</name>
<organism evidence="1">
    <name type="scientific">Magallana gigas</name>
    <name type="common">Pacific oyster</name>
    <name type="synonym">Crassostrea gigas</name>
    <dbReference type="NCBI Taxonomy" id="29159"/>
    <lineage>
        <taxon>Eukaryota</taxon>
        <taxon>Metazoa</taxon>
        <taxon>Spiralia</taxon>
        <taxon>Lophotrochozoa</taxon>
        <taxon>Mollusca</taxon>
        <taxon>Bivalvia</taxon>
        <taxon>Autobranchia</taxon>
        <taxon>Pteriomorphia</taxon>
        <taxon>Ostreida</taxon>
        <taxon>Ostreoidea</taxon>
        <taxon>Ostreidae</taxon>
        <taxon>Magallana</taxon>
    </lineage>
</organism>
<gene>
    <name evidence="1" type="ORF">CGI_10026156</name>
</gene>
<dbReference type="HOGENOM" id="CLU_2560496_0_0_1"/>
<dbReference type="AlphaFoldDB" id="K1Q029"/>
<accession>K1Q029</accession>
<sequence length="82" mass="9179">MCIAIIAVVSEMMPERIELTSSSLNSHLSFLCRNCCCNHNGFDPEKSLKRPPVGFEPKTLNDWTAGMTHFCPLPTIKIKITL</sequence>
<evidence type="ECO:0000313" key="1">
    <source>
        <dbReference type="EMBL" id="EKC29827.1"/>
    </source>
</evidence>
<reference evidence="1" key="1">
    <citation type="journal article" date="2012" name="Nature">
        <title>The oyster genome reveals stress adaptation and complexity of shell formation.</title>
        <authorList>
            <person name="Zhang G."/>
            <person name="Fang X."/>
            <person name="Guo X."/>
            <person name="Li L."/>
            <person name="Luo R."/>
            <person name="Xu F."/>
            <person name="Yang P."/>
            <person name="Zhang L."/>
            <person name="Wang X."/>
            <person name="Qi H."/>
            <person name="Xiong Z."/>
            <person name="Que H."/>
            <person name="Xie Y."/>
            <person name="Holland P.W."/>
            <person name="Paps J."/>
            <person name="Zhu Y."/>
            <person name="Wu F."/>
            <person name="Chen Y."/>
            <person name="Wang J."/>
            <person name="Peng C."/>
            <person name="Meng J."/>
            <person name="Yang L."/>
            <person name="Liu J."/>
            <person name="Wen B."/>
            <person name="Zhang N."/>
            <person name="Huang Z."/>
            <person name="Zhu Q."/>
            <person name="Feng Y."/>
            <person name="Mount A."/>
            <person name="Hedgecock D."/>
            <person name="Xu Z."/>
            <person name="Liu Y."/>
            <person name="Domazet-Loso T."/>
            <person name="Du Y."/>
            <person name="Sun X."/>
            <person name="Zhang S."/>
            <person name="Liu B."/>
            <person name="Cheng P."/>
            <person name="Jiang X."/>
            <person name="Li J."/>
            <person name="Fan D."/>
            <person name="Wang W."/>
            <person name="Fu W."/>
            <person name="Wang T."/>
            <person name="Wang B."/>
            <person name="Zhang J."/>
            <person name="Peng Z."/>
            <person name="Li Y."/>
            <person name="Li N."/>
            <person name="Wang J."/>
            <person name="Chen M."/>
            <person name="He Y."/>
            <person name="Tan F."/>
            <person name="Song X."/>
            <person name="Zheng Q."/>
            <person name="Huang R."/>
            <person name="Yang H."/>
            <person name="Du X."/>
            <person name="Chen L."/>
            <person name="Yang M."/>
            <person name="Gaffney P.M."/>
            <person name="Wang S."/>
            <person name="Luo L."/>
            <person name="She Z."/>
            <person name="Ming Y."/>
            <person name="Huang W."/>
            <person name="Zhang S."/>
            <person name="Huang B."/>
            <person name="Zhang Y."/>
            <person name="Qu T."/>
            <person name="Ni P."/>
            <person name="Miao G."/>
            <person name="Wang J."/>
            <person name="Wang Q."/>
            <person name="Steinberg C.E."/>
            <person name="Wang H."/>
            <person name="Li N."/>
            <person name="Qian L."/>
            <person name="Zhang G."/>
            <person name="Li Y."/>
            <person name="Yang H."/>
            <person name="Liu X."/>
            <person name="Wang J."/>
            <person name="Yin Y."/>
            <person name="Wang J."/>
        </authorList>
    </citation>
    <scope>NUCLEOTIDE SEQUENCE [LARGE SCALE GENOMIC DNA]</scope>
    <source>
        <strain evidence="1">05x7-T-G4-1.051#20</strain>
    </source>
</reference>
<dbReference type="InParanoid" id="K1Q029"/>
<proteinExistence type="predicted"/>
<protein>
    <submittedName>
        <fullName evidence="1">Uncharacterized protein</fullName>
    </submittedName>
</protein>
<dbReference type="EMBL" id="JH817210">
    <property type="protein sequence ID" value="EKC29827.1"/>
    <property type="molecule type" value="Genomic_DNA"/>
</dbReference>